<comment type="caution">
    <text evidence="9">Lacks conserved residue(s) required for the propagation of feature annotation.</text>
</comment>
<dbReference type="Proteomes" id="UP001596516">
    <property type="component" value="Unassembled WGS sequence"/>
</dbReference>
<feature type="transmembrane region" description="Helical" evidence="9">
    <location>
        <begin position="127"/>
        <end position="150"/>
    </location>
</feature>
<keyword evidence="2 9" id="KW-0813">Transport</keyword>
<evidence type="ECO:0000313" key="12">
    <source>
        <dbReference type="Proteomes" id="UP001596516"/>
    </source>
</evidence>
<evidence type="ECO:0000256" key="5">
    <source>
        <dbReference type="ARBA" id="ARBA00022692"/>
    </source>
</evidence>
<name>A0ABW2UJJ1_9RHOB</name>
<evidence type="ECO:0000256" key="1">
    <source>
        <dbReference type="ARBA" id="ARBA00004429"/>
    </source>
</evidence>
<evidence type="ECO:0000259" key="10">
    <source>
        <dbReference type="Pfam" id="PF04290"/>
    </source>
</evidence>
<accession>A0ABW2UJJ1</accession>
<dbReference type="InterPro" id="IPR055348">
    <property type="entry name" value="DctQ"/>
</dbReference>
<evidence type="ECO:0000256" key="2">
    <source>
        <dbReference type="ARBA" id="ARBA00022448"/>
    </source>
</evidence>
<evidence type="ECO:0000256" key="7">
    <source>
        <dbReference type="ARBA" id="ARBA00023136"/>
    </source>
</evidence>
<protein>
    <recommendedName>
        <fullName evidence="9">TRAP transporter small permease protein</fullName>
    </recommendedName>
</protein>
<feature type="domain" description="Tripartite ATP-independent periplasmic transporters DctQ component" evidence="10">
    <location>
        <begin position="24"/>
        <end position="151"/>
    </location>
</feature>
<proteinExistence type="inferred from homology"/>
<dbReference type="Pfam" id="PF04290">
    <property type="entry name" value="DctQ"/>
    <property type="match status" value="1"/>
</dbReference>
<comment type="subcellular location">
    <subcellularLocation>
        <location evidence="1 9">Cell inner membrane</location>
        <topology evidence="1 9">Multi-pass membrane protein</topology>
    </subcellularLocation>
</comment>
<evidence type="ECO:0000256" key="4">
    <source>
        <dbReference type="ARBA" id="ARBA00022519"/>
    </source>
</evidence>
<evidence type="ECO:0000313" key="11">
    <source>
        <dbReference type="EMBL" id="MFC7703706.1"/>
    </source>
</evidence>
<dbReference type="InterPro" id="IPR007387">
    <property type="entry name" value="TRAP_DctQ"/>
</dbReference>
<keyword evidence="4 9" id="KW-0997">Cell inner membrane</keyword>
<gene>
    <name evidence="11" type="ORF">ACFQXB_05815</name>
</gene>
<evidence type="ECO:0000256" key="3">
    <source>
        <dbReference type="ARBA" id="ARBA00022475"/>
    </source>
</evidence>
<reference evidence="12" key="1">
    <citation type="journal article" date="2019" name="Int. J. Syst. Evol. Microbiol.">
        <title>The Global Catalogue of Microorganisms (GCM) 10K type strain sequencing project: providing services to taxonomists for standard genome sequencing and annotation.</title>
        <authorList>
            <consortium name="The Broad Institute Genomics Platform"/>
            <consortium name="The Broad Institute Genome Sequencing Center for Infectious Disease"/>
            <person name="Wu L."/>
            <person name="Ma J."/>
        </authorList>
    </citation>
    <scope>NUCLEOTIDE SEQUENCE [LARGE SCALE GENOMIC DNA]</scope>
    <source>
        <strain evidence="12">CGMCC 1.12750</strain>
    </source>
</reference>
<organism evidence="11 12">
    <name type="scientific">Plastorhodobacter daqingensis</name>
    <dbReference type="NCBI Taxonomy" id="1387281"/>
    <lineage>
        <taxon>Bacteria</taxon>
        <taxon>Pseudomonadati</taxon>
        <taxon>Pseudomonadota</taxon>
        <taxon>Alphaproteobacteria</taxon>
        <taxon>Rhodobacterales</taxon>
        <taxon>Paracoccaceae</taxon>
        <taxon>Plastorhodobacter</taxon>
    </lineage>
</organism>
<keyword evidence="3" id="KW-1003">Cell membrane</keyword>
<feature type="transmembrane region" description="Helical" evidence="9">
    <location>
        <begin position="48"/>
        <end position="65"/>
    </location>
</feature>
<feature type="transmembrane region" description="Helical" evidence="9">
    <location>
        <begin position="86"/>
        <end position="107"/>
    </location>
</feature>
<evidence type="ECO:0000256" key="6">
    <source>
        <dbReference type="ARBA" id="ARBA00022989"/>
    </source>
</evidence>
<keyword evidence="7 9" id="KW-0472">Membrane</keyword>
<dbReference type="PANTHER" id="PTHR35011:SF2">
    <property type="entry name" value="2,3-DIKETO-L-GULONATE TRAP TRANSPORTER SMALL PERMEASE PROTEIN YIAM"/>
    <property type="match status" value="1"/>
</dbReference>
<comment type="function">
    <text evidence="9">Part of the tripartite ATP-independent periplasmic (TRAP) transport system.</text>
</comment>
<evidence type="ECO:0000256" key="9">
    <source>
        <dbReference type="RuleBase" id="RU369079"/>
    </source>
</evidence>
<keyword evidence="5 9" id="KW-0812">Transmembrane</keyword>
<sequence>MFRKLETFCELVERVAGVLLALVTLLIVASAVGRYVLATPVPDAFDLSRFLIGACIMWGFASVGYRGGHISVDLFVEMASRRWRRVIDLFAWATLLFFAVLLTWKMWGRVTGAFASNESTFDLRLPVWPLLALIWAGAAASVITIALRVVTIAIGREPLQNIEQESALNDPR</sequence>
<dbReference type="PANTHER" id="PTHR35011">
    <property type="entry name" value="2,3-DIKETO-L-GULONATE TRAP TRANSPORTER SMALL PERMEASE PROTEIN YIAM"/>
    <property type="match status" value="1"/>
</dbReference>
<evidence type="ECO:0000256" key="8">
    <source>
        <dbReference type="ARBA" id="ARBA00038436"/>
    </source>
</evidence>
<dbReference type="EMBL" id="JBHTFQ010000002">
    <property type="protein sequence ID" value="MFC7703706.1"/>
    <property type="molecule type" value="Genomic_DNA"/>
</dbReference>
<keyword evidence="12" id="KW-1185">Reference proteome</keyword>
<comment type="caution">
    <text evidence="11">The sequence shown here is derived from an EMBL/GenBank/DDBJ whole genome shotgun (WGS) entry which is preliminary data.</text>
</comment>
<comment type="subunit">
    <text evidence="9">The complex comprises the extracytoplasmic solute receptor protein and the two transmembrane proteins.</text>
</comment>
<keyword evidence="6 9" id="KW-1133">Transmembrane helix</keyword>
<comment type="similarity">
    <text evidence="8 9">Belongs to the TRAP transporter small permease family.</text>
</comment>
<dbReference type="RefSeq" id="WP_377400500.1">
    <property type="nucleotide sequence ID" value="NZ_JBHTFQ010000002.1"/>
</dbReference>